<feature type="region of interest" description="Disordered" evidence="1">
    <location>
        <begin position="55"/>
        <end position="121"/>
    </location>
</feature>
<accession>A0A4P9ZL12</accession>
<protein>
    <submittedName>
        <fullName evidence="3">Uncharacterized protein</fullName>
    </submittedName>
</protein>
<evidence type="ECO:0000313" key="3">
    <source>
        <dbReference type="EMBL" id="RKP33964.1"/>
    </source>
</evidence>
<dbReference type="AlphaFoldDB" id="A0A4P9ZL12"/>
<keyword evidence="2" id="KW-0732">Signal</keyword>
<dbReference type="Proteomes" id="UP000268162">
    <property type="component" value="Unassembled WGS sequence"/>
</dbReference>
<gene>
    <name evidence="3" type="ORF">BJ085DRAFT_32183</name>
</gene>
<feature type="chain" id="PRO_5020808910" evidence="2">
    <location>
        <begin position="23"/>
        <end position="129"/>
    </location>
</feature>
<feature type="signal peptide" evidence="2">
    <location>
        <begin position="1"/>
        <end position="22"/>
    </location>
</feature>
<keyword evidence="4" id="KW-1185">Reference proteome</keyword>
<evidence type="ECO:0000256" key="2">
    <source>
        <dbReference type="SAM" id="SignalP"/>
    </source>
</evidence>
<organism evidence="3 4">
    <name type="scientific">Dimargaris cristalligena</name>
    <dbReference type="NCBI Taxonomy" id="215637"/>
    <lineage>
        <taxon>Eukaryota</taxon>
        <taxon>Fungi</taxon>
        <taxon>Fungi incertae sedis</taxon>
        <taxon>Zoopagomycota</taxon>
        <taxon>Kickxellomycotina</taxon>
        <taxon>Dimargaritomycetes</taxon>
        <taxon>Dimargaritales</taxon>
        <taxon>Dimargaritaceae</taxon>
        <taxon>Dimargaris</taxon>
    </lineage>
</organism>
<evidence type="ECO:0000256" key="1">
    <source>
        <dbReference type="SAM" id="MobiDB-lite"/>
    </source>
</evidence>
<name>A0A4P9ZL12_9FUNG</name>
<dbReference type="EMBL" id="ML003436">
    <property type="protein sequence ID" value="RKP33964.1"/>
    <property type="molecule type" value="Genomic_DNA"/>
</dbReference>
<proteinExistence type="predicted"/>
<evidence type="ECO:0000313" key="4">
    <source>
        <dbReference type="Proteomes" id="UP000268162"/>
    </source>
</evidence>
<sequence>MHMLSSIPALFALALAIISISASLPQDPGSGSSRAIHIHRRATLLRQMSLTLGRNVGQGGRSAYGPPTRSNTGTDSGLKKMADAFDAANQINDKTPKKFSNKVGKPTVKPDIPSSEKSNHILKALHNNL</sequence>
<reference evidence="4" key="1">
    <citation type="journal article" date="2018" name="Nat. Microbiol.">
        <title>Leveraging single-cell genomics to expand the fungal tree of life.</title>
        <authorList>
            <person name="Ahrendt S.R."/>
            <person name="Quandt C.A."/>
            <person name="Ciobanu D."/>
            <person name="Clum A."/>
            <person name="Salamov A."/>
            <person name="Andreopoulos B."/>
            <person name="Cheng J.F."/>
            <person name="Woyke T."/>
            <person name="Pelin A."/>
            <person name="Henrissat B."/>
            <person name="Reynolds N.K."/>
            <person name="Benny G.L."/>
            <person name="Smith M.E."/>
            <person name="James T.Y."/>
            <person name="Grigoriev I.V."/>
        </authorList>
    </citation>
    <scope>NUCLEOTIDE SEQUENCE [LARGE SCALE GENOMIC DNA]</scope>
    <source>
        <strain evidence="4">RSA 468</strain>
    </source>
</reference>